<dbReference type="PANTHER" id="PTHR35796:SF3">
    <property type="entry name" value="BHLH DOMAIN-CONTAINING PROTEIN"/>
    <property type="match status" value="1"/>
</dbReference>
<proteinExistence type="predicted"/>
<evidence type="ECO:0000313" key="3">
    <source>
        <dbReference type="Proteomes" id="UP000245489"/>
    </source>
</evidence>
<gene>
    <name evidence="2" type="ORF">LV89_01058</name>
</gene>
<protein>
    <submittedName>
        <fullName evidence="2">PH (Pleckstrin Homology) domain-containing protein</fullName>
    </submittedName>
</protein>
<accession>A0A316EDZ0</accession>
<sequence>MGLLNALMGNSSEVSPDKILHEFEPILIEGETIVKSFKLIRDMFVFTNKRLILVDKQGVTGSKTDFMTIPYKSVNYFSKRSASLLDLDAEILIWVKGSETPIQKDFRKGENINDVYKTLSSFVLA</sequence>
<comment type="caution">
    <text evidence="2">The sequence shown here is derived from an EMBL/GenBank/DDBJ whole genome shotgun (WGS) entry which is preliminary data.</text>
</comment>
<reference evidence="2 3" key="1">
    <citation type="submission" date="2018-05" db="EMBL/GenBank/DDBJ databases">
        <title>Genomic Encyclopedia of Archaeal and Bacterial Type Strains, Phase II (KMG-II): from individual species to whole genera.</title>
        <authorList>
            <person name="Goeker M."/>
        </authorList>
    </citation>
    <scope>NUCLEOTIDE SEQUENCE [LARGE SCALE GENOMIC DNA]</scope>
    <source>
        <strain evidence="2 3">DSM 22214</strain>
    </source>
</reference>
<dbReference type="InterPro" id="IPR037063">
    <property type="entry name" value="PHb_sf"/>
</dbReference>
<keyword evidence="3" id="KW-1185">Reference proteome</keyword>
<dbReference type="CDD" id="cd13225">
    <property type="entry name" value="PH-like_bacteria"/>
    <property type="match status" value="1"/>
</dbReference>
<dbReference type="RefSeq" id="WP_109741830.1">
    <property type="nucleotide sequence ID" value="NZ_QGGO01000004.1"/>
</dbReference>
<dbReference type="EMBL" id="QGGO01000004">
    <property type="protein sequence ID" value="PWK28275.1"/>
    <property type="molecule type" value="Genomic_DNA"/>
</dbReference>
<name>A0A316EDZ0_9BACT</name>
<dbReference type="AlphaFoldDB" id="A0A316EDZ0"/>
<feature type="domain" description="Bacterial Pleckstrin homology" evidence="1">
    <location>
        <begin position="2"/>
        <end position="123"/>
    </location>
</feature>
<dbReference type="Proteomes" id="UP000245489">
    <property type="component" value="Unassembled WGS sequence"/>
</dbReference>
<dbReference type="OrthoDB" id="9803613at2"/>
<evidence type="ECO:0000259" key="1">
    <source>
        <dbReference type="Pfam" id="PF08000"/>
    </source>
</evidence>
<dbReference type="InterPro" id="IPR012544">
    <property type="entry name" value="PHb"/>
</dbReference>
<organism evidence="2 3">
    <name type="scientific">Arcicella aurantiaca</name>
    <dbReference type="NCBI Taxonomy" id="591202"/>
    <lineage>
        <taxon>Bacteria</taxon>
        <taxon>Pseudomonadati</taxon>
        <taxon>Bacteroidota</taxon>
        <taxon>Cytophagia</taxon>
        <taxon>Cytophagales</taxon>
        <taxon>Flectobacillaceae</taxon>
        <taxon>Arcicella</taxon>
    </lineage>
</organism>
<dbReference type="PANTHER" id="PTHR35796">
    <property type="entry name" value="HYPOTHETICAL CYTOSOLIC PROTEIN"/>
    <property type="match status" value="1"/>
</dbReference>
<dbReference type="Pfam" id="PF08000">
    <property type="entry name" value="bPH_1"/>
    <property type="match status" value="1"/>
</dbReference>
<dbReference type="Gene3D" id="2.30.29.50">
    <property type="entry name" value="Bacterial Pleckstrin homology domain"/>
    <property type="match status" value="1"/>
</dbReference>
<evidence type="ECO:0000313" key="2">
    <source>
        <dbReference type="EMBL" id="PWK28275.1"/>
    </source>
</evidence>
<dbReference type="SUPFAM" id="SSF50729">
    <property type="entry name" value="PH domain-like"/>
    <property type="match status" value="1"/>
</dbReference>